<dbReference type="CDD" id="cd07012">
    <property type="entry name" value="PBP2_Bug_TTT"/>
    <property type="match status" value="1"/>
</dbReference>
<protein>
    <submittedName>
        <fullName evidence="3">Tripartite tricarboxylate transporter family receptor</fullName>
    </submittedName>
</protein>
<keyword evidence="3" id="KW-0675">Receptor</keyword>
<feature type="signal peptide" evidence="2">
    <location>
        <begin position="1"/>
        <end position="33"/>
    </location>
</feature>
<dbReference type="PANTHER" id="PTHR42928">
    <property type="entry name" value="TRICARBOXYLATE-BINDING PROTEIN"/>
    <property type="match status" value="1"/>
</dbReference>
<proteinExistence type="inferred from homology"/>
<dbReference type="Pfam" id="PF03401">
    <property type="entry name" value="TctC"/>
    <property type="match status" value="1"/>
</dbReference>
<evidence type="ECO:0000313" key="4">
    <source>
        <dbReference type="Proteomes" id="UP000054893"/>
    </source>
</evidence>
<dbReference type="InterPro" id="IPR005064">
    <property type="entry name" value="BUG"/>
</dbReference>
<dbReference type="AlphaFoldDB" id="A0A158G891"/>
<sequence length="340" mass="35541">MGSSRKTGKKTSSRSRRVTLMSCAIVLSMHALATRAADAWQPTRPIEVIVPSAPGGGLDLVGRTLQSVIQQEKLSPKPVTVINRPGGGGTVGIAYMNAHPGNGHYVSVQALPLITNNITGLSTVGLDDVTPLAVFVTEQVVFACAANGPIKNGKDLIDMLRKDPSSVSMAVSSSPGGQSHAAAALMLKAAGVDPKKLKIVFFDSGGEALTSLMGGHVTASATPAGVVLGPSQAGRVRLIGIPADSRQPGDLANVPTWKEQGINVQFSTWRVLVGPKGMTPAEIAWWDSVLQKATASPEWAAAIKRNLWTADYQNSAQTKVFLSGEKARLTPLLTELGLAK</sequence>
<evidence type="ECO:0000256" key="2">
    <source>
        <dbReference type="SAM" id="SignalP"/>
    </source>
</evidence>
<dbReference type="InterPro" id="IPR042100">
    <property type="entry name" value="Bug_dom1"/>
</dbReference>
<dbReference type="Gene3D" id="3.40.190.150">
    <property type="entry name" value="Bordetella uptake gene, domain 1"/>
    <property type="match status" value="1"/>
</dbReference>
<evidence type="ECO:0000256" key="1">
    <source>
        <dbReference type="ARBA" id="ARBA00006987"/>
    </source>
</evidence>
<dbReference type="PANTHER" id="PTHR42928:SF3">
    <property type="entry name" value="UPF0065 PROTEIN YFLP"/>
    <property type="match status" value="1"/>
</dbReference>
<keyword evidence="2" id="KW-0732">Signal</keyword>
<accession>A0A158G891</accession>
<dbReference type="EMBL" id="FCOC02000005">
    <property type="protein sequence ID" value="SAL27630.1"/>
    <property type="molecule type" value="Genomic_DNA"/>
</dbReference>
<reference evidence="3 4" key="1">
    <citation type="submission" date="2016-01" db="EMBL/GenBank/DDBJ databases">
        <authorList>
            <person name="Oliw E.H."/>
        </authorList>
    </citation>
    <scope>NUCLEOTIDE SEQUENCE [LARGE SCALE GENOMIC DNA]</scope>
    <source>
        <strain evidence="3">LMG 22029</strain>
    </source>
</reference>
<comment type="similarity">
    <text evidence="1">Belongs to the UPF0065 (bug) family.</text>
</comment>
<dbReference type="Proteomes" id="UP000054893">
    <property type="component" value="Unassembled WGS sequence"/>
</dbReference>
<dbReference type="Gene3D" id="3.40.190.10">
    <property type="entry name" value="Periplasmic binding protein-like II"/>
    <property type="match status" value="1"/>
</dbReference>
<gene>
    <name evidence="3" type="ORF">AWB64_02293</name>
</gene>
<organism evidence="3 4">
    <name type="scientific">Caballeronia sordidicola</name>
    <name type="common">Burkholderia sordidicola</name>
    <dbReference type="NCBI Taxonomy" id="196367"/>
    <lineage>
        <taxon>Bacteria</taxon>
        <taxon>Pseudomonadati</taxon>
        <taxon>Pseudomonadota</taxon>
        <taxon>Betaproteobacteria</taxon>
        <taxon>Burkholderiales</taxon>
        <taxon>Burkholderiaceae</taxon>
        <taxon>Caballeronia</taxon>
    </lineage>
</organism>
<name>A0A158G891_CABSO</name>
<dbReference type="PIRSF" id="PIRSF017082">
    <property type="entry name" value="YflP"/>
    <property type="match status" value="1"/>
</dbReference>
<dbReference type="RefSeq" id="WP_082850445.1">
    <property type="nucleotide sequence ID" value="NZ_FCOC02000005.1"/>
</dbReference>
<feature type="chain" id="PRO_5007810328" evidence="2">
    <location>
        <begin position="34"/>
        <end position="340"/>
    </location>
</feature>
<evidence type="ECO:0000313" key="3">
    <source>
        <dbReference type="EMBL" id="SAL27630.1"/>
    </source>
</evidence>
<dbReference type="SUPFAM" id="SSF53850">
    <property type="entry name" value="Periplasmic binding protein-like II"/>
    <property type="match status" value="1"/>
</dbReference>